<protein>
    <submittedName>
        <fullName evidence="2">Uncharacterized protein</fullName>
    </submittedName>
</protein>
<organism evidence="2 3">
    <name type="scientific">Aspergillus sergii</name>
    <dbReference type="NCBI Taxonomy" id="1034303"/>
    <lineage>
        <taxon>Eukaryota</taxon>
        <taxon>Fungi</taxon>
        <taxon>Dikarya</taxon>
        <taxon>Ascomycota</taxon>
        <taxon>Pezizomycotina</taxon>
        <taxon>Eurotiomycetes</taxon>
        <taxon>Eurotiomycetidae</taxon>
        <taxon>Eurotiales</taxon>
        <taxon>Aspergillaceae</taxon>
        <taxon>Aspergillus</taxon>
        <taxon>Aspergillus subgen. Circumdati</taxon>
    </lineage>
</organism>
<dbReference type="EMBL" id="ML741806">
    <property type="protein sequence ID" value="KAE8325609.1"/>
    <property type="molecule type" value="Genomic_DNA"/>
</dbReference>
<keyword evidence="1" id="KW-1133">Transmembrane helix</keyword>
<gene>
    <name evidence="2" type="ORF">BDV39DRAFT_178419</name>
</gene>
<evidence type="ECO:0000313" key="3">
    <source>
        <dbReference type="Proteomes" id="UP000325945"/>
    </source>
</evidence>
<keyword evidence="3" id="KW-1185">Reference proteome</keyword>
<accession>A0A5N6X0C4</accession>
<name>A0A5N6X0C4_9EURO</name>
<feature type="transmembrane region" description="Helical" evidence="1">
    <location>
        <begin position="50"/>
        <end position="78"/>
    </location>
</feature>
<dbReference type="Proteomes" id="UP000325945">
    <property type="component" value="Unassembled WGS sequence"/>
</dbReference>
<dbReference type="AlphaFoldDB" id="A0A5N6X0C4"/>
<keyword evidence="1" id="KW-0812">Transmembrane</keyword>
<evidence type="ECO:0000313" key="2">
    <source>
        <dbReference type="EMBL" id="KAE8325609.1"/>
    </source>
</evidence>
<reference evidence="3" key="1">
    <citation type="submission" date="2019-04" db="EMBL/GenBank/DDBJ databases">
        <title>Friends and foes A comparative genomics studyof 23 Aspergillus species from section Flavi.</title>
        <authorList>
            <consortium name="DOE Joint Genome Institute"/>
            <person name="Kjaerbolling I."/>
            <person name="Vesth T."/>
            <person name="Frisvad J.C."/>
            <person name="Nybo J.L."/>
            <person name="Theobald S."/>
            <person name="Kildgaard S."/>
            <person name="Isbrandt T."/>
            <person name="Kuo A."/>
            <person name="Sato A."/>
            <person name="Lyhne E.K."/>
            <person name="Kogle M.E."/>
            <person name="Wiebenga A."/>
            <person name="Kun R.S."/>
            <person name="Lubbers R.J."/>
            <person name="Makela M.R."/>
            <person name="Barry K."/>
            <person name="Chovatia M."/>
            <person name="Clum A."/>
            <person name="Daum C."/>
            <person name="Haridas S."/>
            <person name="He G."/>
            <person name="LaButti K."/>
            <person name="Lipzen A."/>
            <person name="Mondo S."/>
            <person name="Riley R."/>
            <person name="Salamov A."/>
            <person name="Simmons B.A."/>
            <person name="Magnuson J.K."/>
            <person name="Henrissat B."/>
            <person name="Mortensen U.H."/>
            <person name="Larsen T.O."/>
            <person name="Devries R.P."/>
            <person name="Grigoriev I.V."/>
            <person name="Machida M."/>
            <person name="Baker S.E."/>
            <person name="Andersen M.R."/>
        </authorList>
    </citation>
    <scope>NUCLEOTIDE SEQUENCE [LARGE SCALE GENOMIC DNA]</scope>
    <source>
        <strain evidence="3">CBS 130017</strain>
    </source>
</reference>
<keyword evidence="1" id="KW-0472">Membrane</keyword>
<sequence length="80" mass="9369">MFHTNETQVKLCISYKENSRRPVRFNILTTRTADPFTRLMDYAMSAMSMLCCLLGGLLFVLVLYFILSFSVLILWYSIFI</sequence>
<evidence type="ECO:0000256" key="1">
    <source>
        <dbReference type="SAM" id="Phobius"/>
    </source>
</evidence>
<proteinExistence type="predicted"/>